<evidence type="ECO:0000256" key="10">
    <source>
        <dbReference type="ARBA" id="ARBA00044508"/>
    </source>
</evidence>
<keyword evidence="17" id="KW-1185">Reference proteome</keyword>
<dbReference type="PROSITE" id="PS00518">
    <property type="entry name" value="ZF_RING_1"/>
    <property type="match status" value="1"/>
</dbReference>
<dbReference type="InterPro" id="IPR047548">
    <property type="entry name" value="Rcat_RBR_RNF14"/>
</dbReference>
<proteinExistence type="inferred from homology"/>
<reference evidence="16" key="3">
    <citation type="submission" date="2025-09" db="UniProtKB">
        <authorList>
            <consortium name="Ensembl"/>
        </authorList>
    </citation>
    <scope>IDENTIFICATION</scope>
</reference>
<evidence type="ECO:0000256" key="6">
    <source>
        <dbReference type="ARBA" id="ARBA00022737"/>
    </source>
</evidence>
<evidence type="ECO:0000256" key="4">
    <source>
        <dbReference type="ARBA" id="ARBA00022679"/>
    </source>
</evidence>
<feature type="domain" description="RING-type" evidence="13">
    <location>
        <begin position="192"/>
        <end position="238"/>
    </location>
</feature>
<dbReference type="PROSITE" id="PS50908">
    <property type="entry name" value="RWD"/>
    <property type="match status" value="1"/>
</dbReference>
<accession>A0AAY4DH24</accession>
<dbReference type="PANTHER" id="PTHR11685">
    <property type="entry name" value="RBR FAMILY RING FINGER AND IBR DOMAIN-CONTAINING"/>
    <property type="match status" value="1"/>
</dbReference>
<feature type="domain" description="RWD" evidence="14">
    <location>
        <begin position="9"/>
        <end position="129"/>
    </location>
</feature>
<evidence type="ECO:0000259" key="14">
    <source>
        <dbReference type="PROSITE" id="PS50908"/>
    </source>
</evidence>
<dbReference type="InterPro" id="IPR006575">
    <property type="entry name" value="RWD_dom"/>
</dbReference>
<dbReference type="Pfam" id="PF01485">
    <property type="entry name" value="IBR"/>
    <property type="match status" value="1"/>
</dbReference>
<dbReference type="Pfam" id="PF05773">
    <property type="entry name" value="RWD"/>
    <property type="match status" value="1"/>
</dbReference>
<feature type="domain" description="RING-type" evidence="15">
    <location>
        <begin position="188"/>
        <end position="465"/>
    </location>
</feature>
<evidence type="ECO:0000256" key="2">
    <source>
        <dbReference type="ARBA" id="ARBA00004906"/>
    </source>
</evidence>
<comment type="pathway">
    <text evidence="2">Protein modification; protein ubiquitination.</text>
</comment>
<dbReference type="Gene3D" id="1.20.120.1750">
    <property type="match status" value="1"/>
</dbReference>
<feature type="region of interest" description="Disordered" evidence="12">
    <location>
        <begin position="327"/>
        <end position="357"/>
    </location>
</feature>
<dbReference type="Pfam" id="PF22191">
    <property type="entry name" value="IBR_1"/>
    <property type="match status" value="1"/>
</dbReference>
<dbReference type="InterPro" id="IPR001841">
    <property type="entry name" value="Znf_RING"/>
</dbReference>
<dbReference type="CDD" id="cd20354">
    <property type="entry name" value="Rcat_RBR_RNF14"/>
    <property type="match status" value="1"/>
</dbReference>
<gene>
    <name evidence="16" type="primary">RNF14</name>
</gene>
<dbReference type="GeneTree" id="ENSGT00940000154507"/>
<protein>
    <recommendedName>
        <fullName evidence="3">RBR-type E3 ubiquitin transferase</fullName>
        <ecNumber evidence="3">2.3.2.31</ecNumber>
    </recommendedName>
</protein>
<evidence type="ECO:0000256" key="9">
    <source>
        <dbReference type="ARBA" id="ARBA00022833"/>
    </source>
</evidence>
<evidence type="ECO:0000259" key="15">
    <source>
        <dbReference type="PROSITE" id="PS51873"/>
    </source>
</evidence>
<evidence type="ECO:0000313" key="17">
    <source>
        <dbReference type="Proteomes" id="UP000694580"/>
    </source>
</evidence>
<dbReference type="InterPro" id="IPR013083">
    <property type="entry name" value="Znf_RING/FYVE/PHD"/>
</dbReference>
<dbReference type="EC" id="2.3.2.31" evidence="3"/>
<dbReference type="CDD" id="cd16628">
    <property type="entry name" value="RING-HC_RBR_RNF14"/>
    <property type="match status" value="1"/>
</dbReference>
<organism evidence="16 17">
    <name type="scientific">Denticeps clupeoides</name>
    <name type="common">denticle herring</name>
    <dbReference type="NCBI Taxonomy" id="299321"/>
    <lineage>
        <taxon>Eukaryota</taxon>
        <taxon>Metazoa</taxon>
        <taxon>Chordata</taxon>
        <taxon>Craniata</taxon>
        <taxon>Vertebrata</taxon>
        <taxon>Euteleostomi</taxon>
        <taxon>Actinopterygii</taxon>
        <taxon>Neopterygii</taxon>
        <taxon>Teleostei</taxon>
        <taxon>Clupei</taxon>
        <taxon>Clupeiformes</taxon>
        <taxon>Denticipitoidei</taxon>
        <taxon>Denticipitidae</taxon>
        <taxon>Denticeps</taxon>
    </lineage>
</organism>
<dbReference type="InterPro" id="IPR031127">
    <property type="entry name" value="E3_UB_ligase_RBR"/>
</dbReference>
<reference evidence="16" key="2">
    <citation type="submission" date="2025-08" db="UniProtKB">
        <authorList>
            <consortium name="Ensembl"/>
        </authorList>
    </citation>
    <scope>IDENTIFICATION</scope>
</reference>
<keyword evidence="4" id="KW-0808">Transferase</keyword>
<dbReference type="CDD" id="cd20341">
    <property type="entry name" value="BRcat_RBR_RNF14"/>
    <property type="match status" value="1"/>
</dbReference>
<evidence type="ECO:0000259" key="13">
    <source>
        <dbReference type="PROSITE" id="PS50089"/>
    </source>
</evidence>
<evidence type="ECO:0000256" key="1">
    <source>
        <dbReference type="ARBA" id="ARBA00001798"/>
    </source>
</evidence>
<dbReference type="SUPFAM" id="SSF54495">
    <property type="entry name" value="UBC-like"/>
    <property type="match status" value="1"/>
</dbReference>
<keyword evidence="7 11" id="KW-0863">Zinc-finger</keyword>
<evidence type="ECO:0000313" key="16">
    <source>
        <dbReference type="Ensembl" id="ENSDCDP00010043576.1"/>
    </source>
</evidence>
<dbReference type="GO" id="GO:0008270">
    <property type="term" value="F:zinc ion binding"/>
    <property type="evidence" value="ECO:0007669"/>
    <property type="project" value="UniProtKB-KW"/>
</dbReference>
<dbReference type="PROSITE" id="PS51873">
    <property type="entry name" value="TRIAD"/>
    <property type="match status" value="1"/>
</dbReference>
<dbReference type="SMART" id="SM00591">
    <property type="entry name" value="RWD"/>
    <property type="match status" value="1"/>
</dbReference>
<evidence type="ECO:0000256" key="8">
    <source>
        <dbReference type="ARBA" id="ARBA00022786"/>
    </source>
</evidence>
<dbReference type="InterPro" id="IPR044066">
    <property type="entry name" value="TRIAD_supradom"/>
</dbReference>
<evidence type="ECO:0000256" key="11">
    <source>
        <dbReference type="PROSITE-ProRule" id="PRU00175"/>
    </source>
</evidence>
<keyword evidence="8" id="KW-0833">Ubl conjugation pathway</keyword>
<evidence type="ECO:0000256" key="3">
    <source>
        <dbReference type="ARBA" id="ARBA00012251"/>
    </source>
</evidence>
<keyword evidence="9" id="KW-0862">Zinc</keyword>
<dbReference type="Gene3D" id="2.20.25.20">
    <property type="match status" value="1"/>
</dbReference>
<dbReference type="Proteomes" id="UP000694580">
    <property type="component" value="Chromosome 7"/>
</dbReference>
<reference evidence="16 17" key="1">
    <citation type="submission" date="2020-06" db="EMBL/GenBank/DDBJ databases">
        <authorList>
            <consortium name="Wellcome Sanger Institute Data Sharing"/>
        </authorList>
    </citation>
    <scope>NUCLEOTIDE SEQUENCE [LARGE SCALE GENOMIC DNA]</scope>
</reference>
<comment type="catalytic activity">
    <reaction evidence="1">
        <text>[E2 ubiquitin-conjugating enzyme]-S-ubiquitinyl-L-cysteine + [acceptor protein]-L-lysine = [E2 ubiquitin-conjugating enzyme]-L-cysteine + [acceptor protein]-N(6)-ubiquitinyl-L-lysine.</text>
        <dbReference type="EC" id="2.3.2.31"/>
    </reaction>
</comment>
<keyword evidence="5" id="KW-0479">Metal-binding</keyword>
<dbReference type="FunFam" id="3.30.40.10:FF:000137">
    <property type="entry name" value="RanBP-type and C3HC4-type zinc finger-containing protein 1"/>
    <property type="match status" value="1"/>
</dbReference>
<dbReference type="PROSITE" id="PS50089">
    <property type="entry name" value="ZF_RING_2"/>
    <property type="match status" value="1"/>
</dbReference>
<dbReference type="SUPFAM" id="SSF57850">
    <property type="entry name" value="RING/U-box"/>
    <property type="match status" value="3"/>
</dbReference>
<comment type="similarity">
    <text evidence="10">Belongs to the RBR family. RNF14 subfamily.</text>
</comment>
<dbReference type="GO" id="GO:0016567">
    <property type="term" value="P:protein ubiquitination"/>
    <property type="evidence" value="ECO:0007669"/>
    <property type="project" value="InterPro"/>
</dbReference>
<keyword evidence="6" id="KW-0677">Repeat</keyword>
<dbReference type="Ensembl" id="ENSDCDT00010053640.1">
    <property type="protein sequence ID" value="ENSDCDP00010043576.1"/>
    <property type="gene ID" value="ENSDCDG00010027159.1"/>
</dbReference>
<dbReference type="Gene3D" id="3.10.110.10">
    <property type="entry name" value="Ubiquitin Conjugating Enzyme"/>
    <property type="match status" value="1"/>
</dbReference>
<dbReference type="CDD" id="cd23820">
    <property type="entry name" value="RWD_RNF14"/>
    <property type="match status" value="1"/>
</dbReference>
<feature type="compositionally biased region" description="Acidic residues" evidence="12">
    <location>
        <begin position="329"/>
        <end position="339"/>
    </location>
</feature>
<evidence type="ECO:0000256" key="5">
    <source>
        <dbReference type="ARBA" id="ARBA00022723"/>
    </source>
</evidence>
<sequence>MDPGGAQEDELLALSSICGPDEFVRSGASPAGVFRVRPQLRREFTSVLKKGDRQTEHCLSFLPPVVVTFELPADYPAGSAPVFTLSCLWLSASQLSTVRKHLGELWQDSGGGVVLFSWFQFLREDLLNLLSIDSRLEIHCPELPDDVANNEESHQPQASPITGPTGPLLWQELVRYNEECKQKEFAGHVHDCEICFTQKYGLECHRFTGCGHVFCKECICDLMSIHIKEGRVSMLTCPAVDCTSVVTPLQVKELVGEEMFARYDQFLLQSTIDSMSDVVYCPRKTCSAVVLLDTDDTWALCPSCAFPFCTKCREVYHGVSQCRTRKDSLDEESEEEEEERGSSVSSPENKGGQSKPVVPYVPLPLDLDSRMALWKDYELSSKERKKYLETVYGRIALRKGLADVPKLWLKENVKKCPKCHIRIEKNGGCNFMSCTKCPTHFCWLCLAILDINDHGSSHFKSKKTDCTL</sequence>
<evidence type="ECO:0000256" key="7">
    <source>
        <dbReference type="ARBA" id="ARBA00022771"/>
    </source>
</evidence>
<dbReference type="AlphaFoldDB" id="A0AAY4DH24"/>
<dbReference type="GO" id="GO:0061630">
    <property type="term" value="F:ubiquitin protein ligase activity"/>
    <property type="evidence" value="ECO:0007669"/>
    <property type="project" value="UniProtKB-EC"/>
</dbReference>
<dbReference type="InterPro" id="IPR016135">
    <property type="entry name" value="UBQ-conjugating_enzyme/RWD"/>
</dbReference>
<dbReference type="InterPro" id="IPR017907">
    <property type="entry name" value="Znf_RING_CS"/>
</dbReference>
<dbReference type="SMART" id="SM00647">
    <property type="entry name" value="IBR"/>
    <property type="match status" value="2"/>
</dbReference>
<evidence type="ECO:0000256" key="12">
    <source>
        <dbReference type="SAM" id="MobiDB-lite"/>
    </source>
</evidence>
<dbReference type="InterPro" id="IPR002867">
    <property type="entry name" value="IBR_dom"/>
</dbReference>
<name>A0AAY4DH24_9TELE</name>
<dbReference type="InterPro" id="IPR031128">
    <property type="entry name" value="RNF14_RING-HC_Zfn"/>
</dbReference>
<dbReference type="Gene3D" id="3.30.40.10">
    <property type="entry name" value="Zinc/RING finger domain, C3HC4 (zinc finger)"/>
    <property type="match status" value="1"/>
</dbReference>